<dbReference type="EMBL" id="JAJJPB010000004">
    <property type="protein sequence ID" value="MCC9294406.1"/>
    <property type="molecule type" value="Genomic_DNA"/>
</dbReference>
<comment type="subcellular location">
    <subcellularLocation>
        <location evidence="7">Cytoplasm</location>
    </subcellularLocation>
</comment>
<evidence type="ECO:0000256" key="8">
    <source>
        <dbReference type="RuleBase" id="RU000612"/>
    </source>
</evidence>
<keyword evidence="5 7" id="KW-0413">Isomerase</keyword>
<dbReference type="PANTHER" id="PTHR11469">
    <property type="entry name" value="GLUCOSE-6-PHOSPHATE ISOMERASE"/>
    <property type="match status" value="1"/>
</dbReference>
<dbReference type="InterPro" id="IPR018189">
    <property type="entry name" value="Phosphoglucose_isomerase_CS"/>
</dbReference>
<accession>A0ABS8N409</accession>
<evidence type="ECO:0000256" key="6">
    <source>
        <dbReference type="ARBA" id="ARBA00029321"/>
    </source>
</evidence>
<dbReference type="EC" id="5.3.1.9" evidence="7"/>
<sequence length="450" mass="51291">MNKGIKLDLSKVAPYVQEKEIMNMQSDISIAHNMIENKNGRGNDQLGWVDLPVYYDENEFRRIKIAAQKIREKSDALIIIGIGGSYLGARAAIEMLSHSFNNILPKDKRRNLAVFYAGNNMSSTYMYDLIHIVEEMNLSINVISKSGTTTEPAVAFRIFKKLLERKYGKEETRNRIYVTTDSKKGVLREIADREGYETFTIPDDVGGRYSVLTAVGLLPIAASGIDIDEMIRGAGDARLECRIEDLQKNPAYQYAAVRNILYKKEKIIEMIVNFEPCLHYFGEWWKQLFAESQGKDNKGIFPASVDFSTDLHSMGQYIQQGLRIMFETFINVEKPRREIFIEKDNENVDGINFLDGKSIDFINHQAFKGTVLAHNKGNVPVIVLNVPELTAYYFGYMVYFFEKSCGIGGYLMGINPFDQPGVETYKKNMFAFLGKPGYEYKKKELEGILD</sequence>
<dbReference type="InterPro" id="IPR046348">
    <property type="entry name" value="SIS_dom_sf"/>
</dbReference>
<dbReference type="GO" id="GO:0004347">
    <property type="term" value="F:glucose-6-phosphate isomerase activity"/>
    <property type="evidence" value="ECO:0007669"/>
    <property type="project" value="UniProtKB-EC"/>
</dbReference>
<evidence type="ECO:0000313" key="10">
    <source>
        <dbReference type="Proteomes" id="UP001165422"/>
    </source>
</evidence>
<comment type="caution">
    <text evidence="7">Lacks conserved residue(s) required for the propagation of feature annotation.</text>
</comment>
<proteinExistence type="inferred from homology"/>
<dbReference type="SUPFAM" id="SSF53697">
    <property type="entry name" value="SIS domain"/>
    <property type="match status" value="1"/>
</dbReference>
<dbReference type="PANTHER" id="PTHR11469:SF1">
    <property type="entry name" value="GLUCOSE-6-PHOSPHATE ISOMERASE"/>
    <property type="match status" value="1"/>
</dbReference>
<keyword evidence="3 7" id="KW-0312">Gluconeogenesis</keyword>
<evidence type="ECO:0000256" key="1">
    <source>
        <dbReference type="ARBA" id="ARBA00004926"/>
    </source>
</evidence>
<dbReference type="PRINTS" id="PR00662">
    <property type="entry name" value="G6PISOMERASE"/>
</dbReference>
<dbReference type="NCBIfam" id="NF010697">
    <property type="entry name" value="PRK14097.1"/>
    <property type="match status" value="1"/>
</dbReference>
<feature type="active site" description="Proton donor" evidence="7">
    <location>
        <position position="291"/>
    </location>
</feature>
<keyword evidence="10" id="KW-1185">Reference proteome</keyword>
<organism evidence="9 10">
    <name type="scientific">Clostridium aromativorans</name>
    <dbReference type="NCBI Taxonomy" id="2836848"/>
    <lineage>
        <taxon>Bacteria</taxon>
        <taxon>Bacillati</taxon>
        <taxon>Bacillota</taxon>
        <taxon>Clostridia</taxon>
        <taxon>Eubacteriales</taxon>
        <taxon>Clostridiaceae</taxon>
        <taxon>Clostridium</taxon>
    </lineage>
</organism>
<dbReference type="InterPro" id="IPR035476">
    <property type="entry name" value="SIS_PGI_1"/>
</dbReference>
<feature type="active site" evidence="7">
    <location>
        <position position="426"/>
    </location>
</feature>
<dbReference type="Gene3D" id="3.40.50.10490">
    <property type="entry name" value="Glucose-6-phosphate isomerase like protein, domain 1"/>
    <property type="match status" value="2"/>
</dbReference>
<dbReference type="Proteomes" id="UP001165422">
    <property type="component" value="Unassembled WGS sequence"/>
</dbReference>
<keyword evidence="7" id="KW-0963">Cytoplasm</keyword>
<evidence type="ECO:0000256" key="4">
    <source>
        <dbReference type="ARBA" id="ARBA00023152"/>
    </source>
</evidence>
<dbReference type="RefSeq" id="WP_229981196.1">
    <property type="nucleotide sequence ID" value="NZ_JAJJPB010000004.1"/>
</dbReference>
<evidence type="ECO:0000256" key="3">
    <source>
        <dbReference type="ARBA" id="ARBA00022432"/>
    </source>
</evidence>
<dbReference type="PROSITE" id="PS00765">
    <property type="entry name" value="P_GLUCOSE_ISOMERASE_1"/>
    <property type="match status" value="1"/>
</dbReference>
<evidence type="ECO:0000313" key="9">
    <source>
        <dbReference type="EMBL" id="MCC9294406.1"/>
    </source>
</evidence>
<evidence type="ECO:0000256" key="5">
    <source>
        <dbReference type="ARBA" id="ARBA00023235"/>
    </source>
</evidence>
<comment type="caution">
    <text evidence="9">The sequence shown here is derived from an EMBL/GenBank/DDBJ whole genome shotgun (WGS) entry which is preliminary data.</text>
</comment>
<dbReference type="InterPro" id="IPR001672">
    <property type="entry name" value="G6P_Isomerase"/>
</dbReference>
<comment type="catalytic activity">
    <reaction evidence="6 7 8">
        <text>alpha-D-glucose 6-phosphate = beta-D-fructose 6-phosphate</text>
        <dbReference type="Rhea" id="RHEA:11816"/>
        <dbReference type="ChEBI" id="CHEBI:57634"/>
        <dbReference type="ChEBI" id="CHEBI:58225"/>
        <dbReference type="EC" id="5.3.1.9"/>
    </reaction>
</comment>
<name>A0ABS8N409_9CLOT</name>
<dbReference type="PROSITE" id="PS00174">
    <property type="entry name" value="P_GLUCOSE_ISOMERASE_2"/>
    <property type="match status" value="1"/>
</dbReference>
<dbReference type="CDD" id="cd05015">
    <property type="entry name" value="SIS_PGI_1"/>
    <property type="match status" value="1"/>
</dbReference>
<comment type="pathway">
    <text evidence="1 7 8">Carbohydrate degradation; glycolysis; D-glyceraldehyde 3-phosphate and glycerone phosphate from D-glucose: step 2/4.</text>
</comment>
<dbReference type="InterPro" id="IPR035482">
    <property type="entry name" value="SIS_PGI_2"/>
</dbReference>
<dbReference type="HAMAP" id="MF_00473">
    <property type="entry name" value="G6P_isomerase"/>
    <property type="match status" value="1"/>
</dbReference>
<dbReference type="PROSITE" id="PS51463">
    <property type="entry name" value="P_GLUCOSE_ISOMERASE_3"/>
    <property type="match status" value="1"/>
</dbReference>
<gene>
    <name evidence="7" type="primary">pgi</name>
    <name evidence="9" type="ORF">LN736_05965</name>
</gene>
<protein>
    <recommendedName>
        <fullName evidence="7">Glucose-6-phosphate isomerase</fullName>
        <shortName evidence="7">GPI</shortName>
        <ecNumber evidence="7">5.3.1.9</ecNumber>
    </recommendedName>
    <alternativeName>
        <fullName evidence="7">Phosphoglucose isomerase</fullName>
        <shortName evidence="7">PGI</shortName>
    </alternativeName>
    <alternativeName>
        <fullName evidence="7">Phosphohexose isomerase</fullName>
        <shortName evidence="7">PHI</shortName>
    </alternativeName>
</protein>
<evidence type="ECO:0000256" key="7">
    <source>
        <dbReference type="HAMAP-Rule" id="MF_00473"/>
    </source>
</evidence>
<dbReference type="CDD" id="cd05016">
    <property type="entry name" value="SIS_PGI_2"/>
    <property type="match status" value="1"/>
</dbReference>
<comment type="similarity">
    <text evidence="2 7 8">Belongs to the GPI family.</text>
</comment>
<dbReference type="Pfam" id="PF00342">
    <property type="entry name" value="PGI"/>
    <property type="match status" value="1"/>
</dbReference>
<evidence type="ECO:0000256" key="2">
    <source>
        <dbReference type="ARBA" id="ARBA00006604"/>
    </source>
</evidence>
<comment type="function">
    <text evidence="7">Catalyzes the reversible isomerization of glucose-6-phosphate to fructose-6-phosphate.</text>
</comment>
<keyword evidence="4 7" id="KW-0324">Glycolysis</keyword>
<reference evidence="9" key="1">
    <citation type="submission" date="2021-11" db="EMBL/GenBank/DDBJ databases">
        <authorList>
            <person name="Qingchun L."/>
            <person name="Dong Z."/>
            <person name="Zongwei Q."/>
            <person name="Jia Z."/>
            <person name="Duotao L."/>
        </authorList>
    </citation>
    <scope>NUCLEOTIDE SEQUENCE</scope>
    <source>
        <strain evidence="9">WLY-B-L2</strain>
    </source>
</reference>
<comment type="pathway">
    <text evidence="7">Carbohydrate biosynthesis; gluconeogenesis.</text>
</comment>